<dbReference type="PANTHER" id="PTHR39683">
    <property type="entry name" value="CONSERVED PROTEIN TB16.3"/>
    <property type="match status" value="1"/>
</dbReference>
<comment type="caution">
    <text evidence="1">The sequence shown here is derived from an EMBL/GenBank/DDBJ whole genome shotgun (WGS) entry which is preliminary data.</text>
</comment>
<keyword evidence="2" id="KW-1185">Reference proteome</keyword>
<proteinExistence type="predicted"/>
<protein>
    <submittedName>
        <fullName evidence="1">SRPBCC family protein</fullName>
    </submittedName>
</protein>
<evidence type="ECO:0000313" key="1">
    <source>
        <dbReference type="EMBL" id="MFC3456329.1"/>
    </source>
</evidence>
<reference evidence="2" key="1">
    <citation type="journal article" date="2019" name="Int. J. Syst. Evol. Microbiol.">
        <title>The Global Catalogue of Microorganisms (GCM) 10K type strain sequencing project: providing services to taxonomists for standard genome sequencing and annotation.</title>
        <authorList>
            <consortium name="The Broad Institute Genomics Platform"/>
            <consortium name="The Broad Institute Genome Sequencing Center for Infectious Disease"/>
            <person name="Wu L."/>
            <person name="Ma J."/>
        </authorList>
    </citation>
    <scope>NUCLEOTIDE SEQUENCE [LARGE SCALE GENOMIC DNA]</scope>
    <source>
        <strain evidence="2">CGMCC 4.7676</strain>
    </source>
</reference>
<accession>A0ABV7PEC0</accession>
<dbReference type="SUPFAM" id="SSF55961">
    <property type="entry name" value="Bet v1-like"/>
    <property type="match status" value="1"/>
</dbReference>
<dbReference type="Gene3D" id="3.30.530.20">
    <property type="match status" value="1"/>
</dbReference>
<evidence type="ECO:0000313" key="2">
    <source>
        <dbReference type="Proteomes" id="UP001595645"/>
    </source>
</evidence>
<organism evidence="1 2">
    <name type="scientific">Amycolatopsis speibonae</name>
    <dbReference type="NCBI Taxonomy" id="1450224"/>
    <lineage>
        <taxon>Bacteria</taxon>
        <taxon>Bacillati</taxon>
        <taxon>Actinomycetota</taxon>
        <taxon>Actinomycetes</taxon>
        <taxon>Pseudonocardiales</taxon>
        <taxon>Pseudonocardiaceae</taxon>
        <taxon>Amycolatopsis</taxon>
    </lineage>
</organism>
<dbReference type="Proteomes" id="UP001595645">
    <property type="component" value="Unassembled WGS sequence"/>
</dbReference>
<name>A0ABV7PEC0_9PSEU</name>
<dbReference type="InterPro" id="IPR019587">
    <property type="entry name" value="Polyketide_cyclase/dehydratase"/>
</dbReference>
<dbReference type="Pfam" id="PF10604">
    <property type="entry name" value="Polyketide_cyc2"/>
    <property type="match status" value="1"/>
</dbReference>
<sequence>MVTTEEQTRSSITIAAAPAVVMAAIADFESYPRWAAEITHAEVLELDTDGRAHRVRLHLDAAAIRDEQILRYRWDGDRSVRWTHESSRVLHSLDGSYTLTTTDTGTLVTYRLSLVLKVKVLGVLRRQAERIIIERALAGLARHVMTPAS</sequence>
<dbReference type="PANTHER" id="PTHR39683:SF4">
    <property type="entry name" value="COENZYME Q-BINDING PROTEIN COQ10 START DOMAIN-CONTAINING PROTEIN"/>
    <property type="match status" value="1"/>
</dbReference>
<gene>
    <name evidence="1" type="ORF">ACFOSH_43505</name>
</gene>
<dbReference type="RefSeq" id="WP_378247584.1">
    <property type="nucleotide sequence ID" value="NZ_JBHRWK010000160.1"/>
</dbReference>
<dbReference type="EMBL" id="JBHRWK010000160">
    <property type="protein sequence ID" value="MFC3456329.1"/>
    <property type="molecule type" value="Genomic_DNA"/>
</dbReference>
<dbReference type="InterPro" id="IPR023393">
    <property type="entry name" value="START-like_dom_sf"/>
</dbReference>